<keyword evidence="11" id="KW-1185">Reference proteome</keyword>
<protein>
    <recommendedName>
        <fullName evidence="12">Transient receptor potential cation channel subfamily A member 1</fullName>
    </recommendedName>
</protein>
<proteinExistence type="predicted"/>
<evidence type="ECO:0000256" key="1">
    <source>
        <dbReference type="ARBA" id="ARBA00022448"/>
    </source>
</evidence>
<feature type="transmembrane region" description="Helical" evidence="9">
    <location>
        <begin position="975"/>
        <end position="998"/>
    </location>
</feature>
<dbReference type="PROSITE" id="PS50088">
    <property type="entry name" value="ANK_REPEAT"/>
    <property type="match status" value="12"/>
</dbReference>
<dbReference type="PROSITE" id="PS50297">
    <property type="entry name" value="ANK_REP_REGION"/>
    <property type="match status" value="12"/>
</dbReference>
<dbReference type="InterPro" id="IPR052076">
    <property type="entry name" value="TRP_cation_channel"/>
</dbReference>
<feature type="repeat" description="ANK" evidence="7">
    <location>
        <begin position="508"/>
        <end position="534"/>
    </location>
</feature>
<dbReference type="OMA" id="HECAGQC"/>
<evidence type="ECO:0000256" key="3">
    <source>
        <dbReference type="ARBA" id="ARBA00022737"/>
    </source>
</evidence>
<evidence type="ECO:0000256" key="4">
    <source>
        <dbReference type="ARBA" id="ARBA00023043"/>
    </source>
</evidence>
<feature type="repeat" description="ANK" evidence="7">
    <location>
        <begin position="268"/>
        <end position="292"/>
    </location>
</feature>
<keyword evidence="2" id="KW-0716">Sensory transduction</keyword>
<keyword evidence="6" id="KW-0407">Ion channel</keyword>
<accession>A0A7M7SYM3</accession>
<dbReference type="EnsemblMetazoa" id="XM_030985113">
    <property type="protein sequence ID" value="XP_030840973"/>
    <property type="gene ID" value="LOC100890885"/>
</dbReference>
<dbReference type="PANTHER" id="PTHR47143">
    <property type="entry name" value="TRANSIENT RECEPTOR POTENTIAL CATION CHANNEL PROTEIN PAINLESS"/>
    <property type="match status" value="1"/>
</dbReference>
<keyword evidence="3" id="KW-0677">Repeat</keyword>
<evidence type="ECO:0000256" key="9">
    <source>
        <dbReference type="SAM" id="Phobius"/>
    </source>
</evidence>
<dbReference type="PANTHER" id="PTHR47143:SF3">
    <property type="entry name" value="PWWP DOMAIN-CONTAINING PROTEIN"/>
    <property type="match status" value="1"/>
</dbReference>
<dbReference type="KEGG" id="spu:100890885"/>
<feature type="repeat" description="ANK" evidence="7">
    <location>
        <begin position="302"/>
        <end position="334"/>
    </location>
</feature>
<evidence type="ECO:0000256" key="8">
    <source>
        <dbReference type="SAM" id="MobiDB-lite"/>
    </source>
</evidence>
<dbReference type="RefSeq" id="XP_030840973.1">
    <property type="nucleotide sequence ID" value="XM_030985113.1"/>
</dbReference>
<keyword evidence="4 7" id="KW-0040">ANK repeat</keyword>
<dbReference type="Proteomes" id="UP000007110">
    <property type="component" value="Unassembled WGS sequence"/>
</dbReference>
<feature type="repeat" description="ANK" evidence="7">
    <location>
        <begin position="610"/>
        <end position="642"/>
    </location>
</feature>
<feature type="transmembrane region" description="Helical" evidence="9">
    <location>
        <begin position="1010"/>
        <end position="1030"/>
    </location>
</feature>
<keyword evidence="9" id="KW-0812">Transmembrane</keyword>
<dbReference type="OrthoDB" id="1661883at2759"/>
<feature type="repeat" description="ANK" evidence="7">
    <location>
        <begin position="442"/>
        <end position="474"/>
    </location>
</feature>
<reference evidence="11" key="1">
    <citation type="submission" date="2015-02" db="EMBL/GenBank/DDBJ databases">
        <title>Genome sequencing for Strongylocentrotus purpuratus.</title>
        <authorList>
            <person name="Murali S."/>
            <person name="Liu Y."/>
            <person name="Vee V."/>
            <person name="English A."/>
            <person name="Wang M."/>
            <person name="Skinner E."/>
            <person name="Han Y."/>
            <person name="Muzny D.M."/>
            <person name="Worley K.C."/>
            <person name="Gibbs R.A."/>
        </authorList>
    </citation>
    <scope>NUCLEOTIDE SEQUENCE</scope>
</reference>
<evidence type="ECO:0000313" key="11">
    <source>
        <dbReference type="Proteomes" id="UP000007110"/>
    </source>
</evidence>
<dbReference type="Gene3D" id="1.25.40.20">
    <property type="entry name" value="Ankyrin repeat-containing domain"/>
    <property type="match status" value="6"/>
</dbReference>
<keyword evidence="5" id="KW-0406">Ion transport</keyword>
<evidence type="ECO:0000256" key="7">
    <source>
        <dbReference type="PROSITE-ProRule" id="PRU00023"/>
    </source>
</evidence>
<feature type="repeat" description="ANK" evidence="7">
    <location>
        <begin position="643"/>
        <end position="675"/>
    </location>
</feature>
<feature type="transmembrane region" description="Helical" evidence="9">
    <location>
        <begin position="1066"/>
        <end position="1092"/>
    </location>
</feature>
<dbReference type="Pfam" id="PF13637">
    <property type="entry name" value="Ank_4"/>
    <property type="match status" value="1"/>
</dbReference>
<dbReference type="Pfam" id="PF12796">
    <property type="entry name" value="Ank_2"/>
    <property type="match status" value="4"/>
</dbReference>
<sequence length="1223" mass="136376">MSSSKIILEDSELAALYADLMASPKGKLSTITTVTCEVSKDDSTEASTSPAVIDDDDVGYHDAFDKVDDIENASPRKEDATRPSPWRKFGGNGESNKARVMFKAAAFVSGAAAQRRFRKANKPSRSKRNQVASETSLHYDCEEMKEVFQKEDHLSGVGKSYTRLGSVMKLSEAVRRGNVEEVKLRLADSKDALLNKLDRNGLSALHHASASNQIAVMKRLLEQKAEINIRTTDGNSSTPLHLAAKKDSVEAVKLLCVHRANIEAHQTNGWTPLHVAARYGSREMIEVMLDFGKADVNSLDHDLMSPLHVAATKRDTDICLALINRGALLQAMDKHSATPLMAAASVGNAATAQILIEMAPKCGIKVADYLRDYDNEENSVLHIAVRSRKLELVELLLQHGANANEQKSNGACPLHEAAVTGAEDIAHALLRYGASILMEDDEGMTSLHRAAMHDRCRMINLLIKEGAEIENRDDYGFTPLICAAWKGHKGAASALFSYGADIEAMDEKSRTCLHWAAENDRPDIIELLMDHGGEKLVNHLDKNDHTPLYYAAEVGDLEILKLLIKNGAQLDVRDTTGKTALHVAAKLGRQAFSEELLRLCPRLLTEEDLQSQTPLHLASSNRHHYLVQSLLRSGSDVSNRDGDYKTSLMLAASNNDVETMVVLIENHADINAVDSDKNTALHMCCLSNATDAANLLLVNDADLTLINDDSLTPLQLAIEMDAKDIATAIIRSDKWDSAMSARNQEKLTPMKALIEKLPDVAMLVFDKCVEKSDLPPNDPRYTVTYSFKYIDPGLSDESFRHNGERYAALETMSKCGRQELLAHELSRGLIDRKWNICSRYVFYTHFILYFLFAVAMVFLSAVAGRELRYTMDGMCAQINLTSSSYLASIIYQDPDGMYSYSAVSITVARIYIFSYSVVSLVFEIPELMLKRLHFLLETGKYLNMVLYATAILYTYPPDRVPCIPEYMFGVMATFLSWVKLFSNLNVIESLGIYVLMFFQTLLTLLKAMAVYLGLIMAFAVSFTMCLQGKVFGFTDERLSVIATFTMLLGEINRGDIFNARIDLEPFAMLTELIFCIFIFLMPMVLANLTIGISVGDIDGIRKDATLKMMEIEVDNICTLDRKLPVRVQRYYHEEKYTARPNTKLWGLWKSFKRVFFLINDDDDQAETSSSSQDDTMSELSEHRAILKLLSVQMKNHGDILKRLAEKEGIDVAILTKTSTVKMR</sequence>
<evidence type="ECO:0000313" key="10">
    <source>
        <dbReference type="EnsemblMetazoa" id="XP_030840973"/>
    </source>
</evidence>
<dbReference type="Pfam" id="PF00023">
    <property type="entry name" value="Ank"/>
    <property type="match status" value="1"/>
</dbReference>
<organism evidence="10 11">
    <name type="scientific">Strongylocentrotus purpuratus</name>
    <name type="common">Purple sea urchin</name>
    <dbReference type="NCBI Taxonomy" id="7668"/>
    <lineage>
        <taxon>Eukaryota</taxon>
        <taxon>Metazoa</taxon>
        <taxon>Echinodermata</taxon>
        <taxon>Eleutherozoa</taxon>
        <taxon>Echinozoa</taxon>
        <taxon>Echinoidea</taxon>
        <taxon>Euechinoidea</taxon>
        <taxon>Echinacea</taxon>
        <taxon>Camarodonta</taxon>
        <taxon>Echinidea</taxon>
        <taxon>Strongylocentrotidae</taxon>
        <taxon>Strongylocentrotus</taxon>
    </lineage>
</organism>
<dbReference type="PRINTS" id="PR01415">
    <property type="entry name" value="ANKYRIN"/>
</dbReference>
<feature type="repeat" description="ANK" evidence="7">
    <location>
        <begin position="543"/>
        <end position="575"/>
    </location>
</feature>
<evidence type="ECO:0000256" key="6">
    <source>
        <dbReference type="ARBA" id="ARBA00023303"/>
    </source>
</evidence>
<feature type="repeat" description="ANK" evidence="7">
    <location>
        <begin position="200"/>
        <end position="232"/>
    </location>
</feature>
<feature type="repeat" description="ANK" evidence="7">
    <location>
        <begin position="409"/>
        <end position="441"/>
    </location>
</feature>
<feature type="compositionally biased region" description="Basic and acidic residues" evidence="8">
    <location>
        <begin position="58"/>
        <end position="81"/>
    </location>
</feature>
<keyword evidence="9" id="KW-1133">Transmembrane helix</keyword>
<feature type="repeat" description="ANK" evidence="7">
    <location>
        <begin position="475"/>
        <end position="507"/>
    </location>
</feature>
<dbReference type="InterPro" id="IPR036770">
    <property type="entry name" value="Ankyrin_rpt-contain_sf"/>
</dbReference>
<dbReference type="GO" id="GO:0034220">
    <property type="term" value="P:monoatomic ion transmembrane transport"/>
    <property type="evidence" value="ECO:0007669"/>
    <property type="project" value="UniProtKB-KW"/>
</dbReference>
<feature type="region of interest" description="Disordered" evidence="8">
    <location>
        <begin position="39"/>
        <end position="92"/>
    </location>
</feature>
<feature type="repeat" description="ANK" evidence="7">
    <location>
        <begin position="235"/>
        <end position="267"/>
    </location>
</feature>
<dbReference type="AlphaFoldDB" id="A0A7M7SYM3"/>
<dbReference type="InParanoid" id="A0A7M7SYM3"/>
<reference evidence="10" key="2">
    <citation type="submission" date="2021-01" db="UniProtKB">
        <authorList>
            <consortium name="EnsemblMetazoa"/>
        </authorList>
    </citation>
    <scope>IDENTIFICATION</scope>
</reference>
<feature type="transmembrane region" description="Helical" evidence="9">
    <location>
        <begin position="840"/>
        <end position="862"/>
    </location>
</feature>
<evidence type="ECO:0000256" key="5">
    <source>
        <dbReference type="ARBA" id="ARBA00023065"/>
    </source>
</evidence>
<keyword evidence="9" id="KW-0472">Membrane</keyword>
<dbReference type="GeneID" id="100890885"/>
<name>A0A7M7SYM3_STRPU</name>
<evidence type="ECO:0000256" key="2">
    <source>
        <dbReference type="ARBA" id="ARBA00022606"/>
    </source>
</evidence>
<keyword evidence="1" id="KW-0813">Transport</keyword>
<dbReference type="SUPFAM" id="SSF48403">
    <property type="entry name" value="Ankyrin repeat"/>
    <property type="match status" value="2"/>
</dbReference>
<feature type="repeat" description="ANK" evidence="7">
    <location>
        <begin position="376"/>
        <end position="408"/>
    </location>
</feature>
<dbReference type="InterPro" id="IPR002110">
    <property type="entry name" value="Ankyrin_rpt"/>
</dbReference>
<feature type="transmembrane region" description="Helical" evidence="9">
    <location>
        <begin position="934"/>
        <end position="955"/>
    </location>
</feature>
<feature type="transmembrane region" description="Helical" evidence="9">
    <location>
        <begin position="897"/>
        <end position="922"/>
    </location>
</feature>
<dbReference type="SMART" id="SM00248">
    <property type="entry name" value="ANK"/>
    <property type="match status" value="16"/>
</dbReference>
<evidence type="ECO:0008006" key="12">
    <source>
        <dbReference type="Google" id="ProtNLM"/>
    </source>
</evidence>